<evidence type="ECO:0000313" key="1">
    <source>
        <dbReference type="Proteomes" id="UP000887580"/>
    </source>
</evidence>
<evidence type="ECO:0000313" key="2">
    <source>
        <dbReference type="WBParaSite" id="PS1159_v2.g23144.t1"/>
    </source>
</evidence>
<dbReference type="Proteomes" id="UP000887580">
    <property type="component" value="Unplaced"/>
</dbReference>
<sequence>MECFTINREKSSDSEAYEPVIGKEWIVPKTFTKECKEALPVKYVCCQAYVQILFEENGKWEHGMIGELIVYKKEKPPNEDEMVLSFFSGPRQRFVINVSEIQKLSKPHPNLLVIIHGKTIMGLNFPLEHQNRVDVFYKQLRPYLPSTIFAQKLKKAAENVSEEMKKKANKLLNTISVDDNQWFNTQKKIITKIVKRDQEKPKSLNNRRLSDPSLYAASKADIEIKPNTASNDQPPIYKAPRLPQPSVAQSKEKVINPLPQKNNTIERINVKKRVTFASDEHEVTLRRSQSLRKFYDEEIWIEYCKYSTTDSDSENYGSTNVKNLIDLWNSKS</sequence>
<organism evidence="1 2">
    <name type="scientific">Panagrolaimus sp. PS1159</name>
    <dbReference type="NCBI Taxonomy" id="55785"/>
    <lineage>
        <taxon>Eukaryota</taxon>
        <taxon>Metazoa</taxon>
        <taxon>Ecdysozoa</taxon>
        <taxon>Nematoda</taxon>
        <taxon>Chromadorea</taxon>
        <taxon>Rhabditida</taxon>
        <taxon>Tylenchina</taxon>
        <taxon>Panagrolaimomorpha</taxon>
        <taxon>Panagrolaimoidea</taxon>
        <taxon>Panagrolaimidae</taxon>
        <taxon>Panagrolaimus</taxon>
    </lineage>
</organism>
<name>A0AC35G1K9_9BILA</name>
<proteinExistence type="predicted"/>
<accession>A0AC35G1K9</accession>
<dbReference type="WBParaSite" id="PS1159_v2.g23144.t1">
    <property type="protein sequence ID" value="PS1159_v2.g23144.t1"/>
    <property type="gene ID" value="PS1159_v2.g23144"/>
</dbReference>
<protein>
    <submittedName>
        <fullName evidence="2">Uncharacterized protein</fullName>
    </submittedName>
</protein>
<reference evidence="2" key="1">
    <citation type="submission" date="2022-11" db="UniProtKB">
        <authorList>
            <consortium name="WormBaseParasite"/>
        </authorList>
    </citation>
    <scope>IDENTIFICATION</scope>
</reference>